<evidence type="ECO:0000256" key="1">
    <source>
        <dbReference type="SAM" id="MobiDB-lite"/>
    </source>
</evidence>
<dbReference type="Proteomes" id="UP000653454">
    <property type="component" value="Unassembled WGS sequence"/>
</dbReference>
<name>A0A8S4D9Q6_PLUXY</name>
<feature type="compositionally biased region" description="Gly residues" evidence="1">
    <location>
        <begin position="48"/>
        <end position="62"/>
    </location>
</feature>
<dbReference type="EMBL" id="CAJHNJ030000004">
    <property type="protein sequence ID" value="CAG9095319.1"/>
    <property type="molecule type" value="Genomic_DNA"/>
</dbReference>
<evidence type="ECO:0000313" key="3">
    <source>
        <dbReference type="Proteomes" id="UP000653454"/>
    </source>
</evidence>
<sequence length="80" mass="8663">MQIERYRDNYETGVSLSAMEVIRLSMRRKDERVNDDMRSVRAGRAVAAGGGRGAGGRGGGGARRALASRPPPPHDMAHSR</sequence>
<gene>
    <name evidence="2" type="ORF">PLXY2_LOCUS1584</name>
</gene>
<keyword evidence="3" id="KW-1185">Reference proteome</keyword>
<dbReference type="AlphaFoldDB" id="A0A8S4D9Q6"/>
<protein>
    <submittedName>
        <fullName evidence="2">(diamondback moth) hypothetical protein</fullName>
    </submittedName>
</protein>
<accession>A0A8S4D9Q6</accession>
<reference evidence="2" key="1">
    <citation type="submission" date="2020-11" db="EMBL/GenBank/DDBJ databases">
        <authorList>
            <person name="Whiteford S."/>
        </authorList>
    </citation>
    <scope>NUCLEOTIDE SEQUENCE</scope>
</reference>
<comment type="caution">
    <text evidence="2">The sequence shown here is derived from an EMBL/GenBank/DDBJ whole genome shotgun (WGS) entry which is preliminary data.</text>
</comment>
<evidence type="ECO:0000313" key="2">
    <source>
        <dbReference type="EMBL" id="CAG9095319.1"/>
    </source>
</evidence>
<feature type="region of interest" description="Disordered" evidence="1">
    <location>
        <begin position="44"/>
        <end position="80"/>
    </location>
</feature>
<proteinExistence type="predicted"/>
<organism evidence="2 3">
    <name type="scientific">Plutella xylostella</name>
    <name type="common">Diamondback moth</name>
    <name type="synonym">Plutella maculipennis</name>
    <dbReference type="NCBI Taxonomy" id="51655"/>
    <lineage>
        <taxon>Eukaryota</taxon>
        <taxon>Metazoa</taxon>
        <taxon>Ecdysozoa</taxon>
        <taxon>Arthropoda</taxon>
        <taxon>Hexapoda</taxon>
        <taxon>Insecta</taxon>
        <taxon>Pterygota</taxon>
        <taxon>Neoptera</taxon>
        <taxon>Endopterygota</taxon>
        <taxon>Lepidoptera</taxon>
        <taxon>Glossata</taxon>
        <taxon>Ditrysia</taxon>
        <taxon>Yponomeutoidea</taxon>
        <taxon>Plutellidae</taxon>
        <taxon>Plutella</taxon>
    </lineage>
</organism>